<dbReference type="Proteomes" id="UP000777784">
    <property type="component" value="Unassembled WGS sequence"/>
</dbReference>
<feature type="signal peptide" evidence="1">
    <location>
        <begin position="1"/>
        <end position="22"/>
    </location>
</feature>
<evidence type="ECO:0000313" key="3">
    <source>
        <dbReference type="EMBL" id="MBU2689308.1"/>
    </source>
</evidence>
<dbReference type="Pfam" id="PF02230">
    <property type="entry name" value="Abhydrolase_2"/>
    <property type="match status" value="1"/>
</dbReference>
<feature type="chain" id="PRO_5036796570" description="Phospholipase/carboxylesterase/thioesterase domain-containing protein" evidence="1">
    <location>
        <begin position="23"/>
        <end position="341"/>
    </location>
</feature>
<dbReference type="InterPro" id="IPR003140">
    <property type="entry name" value="PLipase/COase/thioEstase"/>
</dbReference>
<protein>
    <recommendedName>
        <fullName evidence="2">Phospholipase/carboxylesterase/thioesterase domain-containing protein</fullName>
    </recommendedName>
</protein>
<evidence type="ECO:0000313" key="4">
    <source>
        <dbReference type="Proteomes" id="UP000777784"/>
    </source>
</evidence>
<keyword evidence="1" id="KW-0732">Signal</keyword>
<comment type="caution">
    <text evidence="3">The sequence shown here is derived from an EMBL/GenBank/DDBJ whole genome shotgun (WGS) entry which is preliminary data.</text>
</comment>
<dbReference type="InterPro" id="IPR029058">
    <property type="entry name" value="AB_hydrolase_fold"/>
</dbReference>
<dbReference type="SUPFAM" id="SSF53474">
    <property type="entry name" value="alpha/beta-Hydrolases"/>
    <property type="match status" value="1"/>
</dbReference>
<dbReference type="Gene3D" id="3.40.50.1820">
    <property type="entry name" value="alpha/beta hydrolase"/>
    <property type="match status" value="1"/>
</dbReference>
<feature type="domain" description="Phospholipase/carboxylesterase/thioesterase" evidence="2">
    <location>
        <begin position="217"/>
        <end position="320"/>
    </location>
</feature>
<dbReference type="GO" id="GO:0016787">
    <property type="term" value="F:hydrolase activity"/>
    <property type="evidence" value="ECO:0007669"/>
    <property type="project" value="InterPro"/>
</dbReference>
<gene>
    <name evidence="3" type="ORF">KJ970_00140</name>
</gene>
<name>A0A948RTJ9_UNCEI</name>
<reference evidence="3" key="1">
    <citation type="submission" date="2021-05" db="EMBL/GenBank/DDBJ databases">
        <title>Energy efficiency and biological interactions define the core microbiome of deep oligotrophic groundwater.</title>
        <authorList>
            <person name="Mehrshad M."/>
            <person name="Lopez-Fernandez M."/>
            <person name="Bell E."/>
            <person name="Bernier-Latmani R."/>
            <person name="Bertilsson S."/>
            <person name="Dopson M."/>
        </authorList>
    </citation>
    <scope>NUCLEOTIDE SEQUENCE</scope>
    <source>
        <strain evidence="3">Modern_marine.mb.64</strain>
    </source>
</reference>
<accession>A0A948RTJ9</accession>
<evidence type="ECO:0000256" key="1">
    <source>
        <dbReference type="SAM" id="SignalP"/>
    </source>
</evidence>
<dbReference type="EMBL" id="JAHJDP010000002">
    <property type="protein sequence ID" value="MBU2689308.1"/>
    <property type="molecule type" value="Genomic_DNA"/>
</dbReference>
<proteinExistence type="predicted"/>
<organism evidence="3 4">
    <name type="scientific">Eiseniibacteriota bacterium</name>
    <dbReference type="NCBI Taxonomy" id="2212470"/>
    <lineage>
        <taxon>Bacteria</taxon>
        <taxon>Candidatus Eiseniibacteriota</taxon>
    </lineage>
</organism>
<dbReference type="AlphaFoldDB" id="A0A948RTJ9"/>
<sequence>MVRTLFVLLFLCASANLSPAQAGDAAPAFADYASMRAHLTTLFGAARYAEAAAMLSAHLDRFPDHLEANAFNLAIVDILSGDHDAAVAALNRAADEGIWFGKYSIESEYFAPVFDLPAFKTFLARNNAMRESAAPGTMQYEVVFPENYDPSKRWPLFMAFHGGDGNIEEFSAAWHSPRLQREFVLAYVQSSVASNMKGFSWYIPGEIRSDILSAYHQIQAGCPIDPEQIYIGGFSAGATATFCMAFDSDLPVSGYICLGPPYPPQILTPENIKSSADKKMRGCFIVGENDRFFNDAASMAATLDSLGQAIDMIILPGVDHGYPEDLPARIDEALGRILLKN</sequence>
<evidence type="ECO:0000259" key="2">
    <source>
        <dbReference type="Pfam" id="PF02230"/>
    </source>
</evidence>